<dbReference type="Proteomes" id="UP000683507">
    <property type="component" value="Chromosome"/>
</dbReference>
<organism evidence="1 2">
    <name type="scientific">Parvicella tangerina</name>
    <dbReference type="NCBI Taxonomy" id="2829795"/>
    <lineage>
        <taxon>Bacteria</taxon>
        <taxon>Pseudomonadati</taxon>
        <taxon>Bacteroidota</taxon>
        <taxon>Flavobacteriia</taxon>
        <taxon>Flavobacteriales</taxon>
        <taxon>Parvicellaceae</taxon>
        <taxon>Parvicella</taxon>
    </lineage>
</organism>
<sequence>MMCNVNGEVISFEGREETNRNNGNHRQNLFYCYKTYSTSVISYGIDTVEYNWFSVMEDTNSNVFRVRYTVYENELLFTDSLADKQYKYFNDFRNKFFVGEYDFSIQSKEIEGISIESYFNGVFWSSREFDPNHSLFYNSYFEVTDFERFYSYEAKKDGLRVFANFNATLYNGQGDSIRIENADCAMLFVP</sequence>
<keyword evidence="2" id="KW-1185">Reference proteome</keyword>
<reference evidence="1" key="1">
    <citation type="submission" date="2021-04" db="EMBL/GenBank/DDBJ databases">
        <authorList>
            <person name="Rodrigo-Torres L."/>
            <person name="Arahal R. D."/>
            <person name="Lucena T."/>
        </authorList>
    </citation>
    <scope>NUCLEOTIDE SEQUENCE</scope>
    <source>
        <strain evidence="1">AS29M-1</strain>
    </source>
</reference>
<dbReference type="EMBL" id="OU015584">
    <property type="protein sequence ID" value="CAG5087575.1"/>
    <property type="molecule type" value="Genomic_DNA"/>
</dbReference>
<accession>A0A916JRG4</accession>
<gene>
    <name evidence="1" type="ORF">CRYO30217_03517</name>
</gene>
<proteinExistence type="predicted"/>
<dbReference type="KEGG" id="ptan:CRYO30217_03517"/>
<protein>
    <submittedName>
        <fullName evidence="1">Uncharacterized protein</fullName>
    </submittedName>
</protein>
<evidence type="ECO:0000313" key="1">
    <source>
        <dbReference type="EMBL" id="CAG5087575.1"/>
    </source>
</evidence>
<evidence type="ECO:0000313" key="2">
    <source>
        <dbReference type="Proteomes" id="UP000683507"/>
    </source>
</evidence>
<name>A0A916JRG4_9FLAO</name>
<dbReference type="AlphaFoldDB" id="A0A916JRG4"/>